<accession>A0ABT7EZ14</accession>
<dbReference type="EMBL" id="JASNJD010000004">
    <property type="protein sequence ID" value="MDK3017602.1"/>
    <property type="molecule type" value="Genomic_DNA"/>
</dbReference>
<name>A0ABT7EZ14_9RHOB</name>
<evidence type="ECO:0000313" key="3">
    <source>
        <dbReference type="Proteomes" id="UP001243757"/>
    </source>
</evidence>
<dbReference type="RefSeq" id="WP_284480414.1">
    <property type="nucleotide sequence ID" value="NZ_JASNJD010000004.1"/>
</dbReference>
<proteinExistence type="predicted"/>
<feature type="region of interest" description="Disordered" evidence="1">
    <location>
        <begin position="82"/>
        <end position="103"/>
    </location>
</feature>
<sequence>MIQIDPQRLYALTRDITAAPLSDRTDAFRRAGGKVTPPGDDQWDYLNTRWWVELMELTAYGDSPTEAVSAWLRLARSRLAQPTSIRATDRRPDCPYNGQGLAP</sequence>
<reference evidence="2 3" key="1">
    <citation type="submission" date="2023-05" db="EMBL/GenBank/DDBJ databases">
        <title>Pseudodonghicola sp. nov.</title>
        <authorList>
            <person name="Huang J."/>
        </authorList>
    </citation>
    <scope>NUCLEOTIDE SEQUENCE [LARGE SCALE GENOMIC DNA]</scope>
    <source>
        <strain evidence="2 3">IC7</strain>
    </source>
</reference>
<keyword evidence="3" id="KW-1185">Reference proteome</keyword>
<dbReference type="Proteomes" id="UP001243757">
    <property type="component" value="Unassembled WGS sequence"/>
</dbReference>
<gene>
    <name evidence="2" type="ORF">QO033_07925</name>
</gene>
<comment type="caution">
    <text evidence="2">The sequence shown here is derived from an EMBL/GenBank/DDBJ whole genome shotgun (WGS) entry which is preliminary data.</text>
</comment>
<evidence type="ECO:0000313" key="2">
    <source>
        <dbReference type="EMBL" id="MDK3017602.1"/>
    </source>
</evidence>
<evidence type="ECO:0000256" key="1">
    <source>
        <dbReference type="SAM" id="MobiDB-lite"/>
    </source>
</evidence>
<organism evidence="2 3">
    <name type="scientific">Pseudodonghicola flavimaris</name>
    <dbReference type="NCBI Taxonomy" id="3050036"/>
    <lineage>
        <taxon>Bacteria</taxon>
        <taxon>Pseudomonadati</taxon>
        <taxon>Pseudomonadota</taxon>
        <taxon>Alphaproteobacteria</taxon>
        <taxon>Rhodobacterales</taxon>
        <taxon>Paracoccaceae</taxon>
        <taxon>Pseudodonghicola</taxon>
    </lineage>
</organism>
<protein>
    <submittedName>
        <fullName evidence="2">Uncharacterized protein</fullName>
    </submittedName>
</protein>